<comment type="similarity">
    <text evidence="6">Belongs to the PRP39 family.</text>
</comment>
<dbReference type="GO" id="GO:0030627">
    <property type="term" value="F:pre-mRNA 5'-splice site binding"/>
    <property type="evidence" value="ECO:0007669"/>
    <property type="project" value="TreeGrafter"/>
</dbReference>
<comment type="caution">
    <text evidence="7">The sequence shown here is derived from an EMBL/GenBank/DDBJ whole genome shotgun (WGS) entry which is preliminary data.</text>
</comment>
<gene>
    <name evidence="7" type="ORF">QR680_007222</name>
</gene>
<evidence type="ECO:0000256" key="3">
    <source>
        <dbReference type="ARBA" id="ARBA00022737"/>
    </source>
</evidence>
<sequence length="635" mass="72804">MTWDVPLDREAVAPTEASVGDAGAAVVTDAPPGGAEAGVAIVATSARGAFRQVVVRLRGEEDAVAGGNSSDYGNDMIRDCWRAVNRDRSDFKAWMALLSCVEQANDLRSARDAFKIFFENYPFCYGYWRKYAEMERRNENYSRAQEVYEKGVEIIGISSDLWIAYAAFLRQHYNESSDDINKIRKVYQRAIDASGRDFRSDKLWEEYMMWEGANGELRNVMTLYDQLLSTPTFQFGQNVDRFRQFVATTNPKETLSAKEFEDICESIQAKAPEVPLFDGEKNFTPGGLQLFQQAIVEARTEKIEKNQLQIQERWAYETAIKRPYFHVTALESSELKVWDQYLDYEMSCHKLPHKNVDVLFERCVVSCALYDHFWTKYTNYLIAYDPENISKIRETFKRAIMHVPRQVNVHLAYSAFEERQGNPSEAVEVLYRFDRRQPNFVAVESRLLAIDYRQAKKKGGEYGDIILRYEKLIHNSSAPREVTSFYAMRLANFHAKIRNDLRLAEKVLRDAITTDRRNARLYSALVDLAYSHQPLNEEAVIKALDTAIDSDLNFQNRLKFSQNKLDFLDQFGSDMKEYHKAIGVHARLQSKVNVNDPTHLQSGFYPRNGNPNNSIPVMNSSSATVITLAEPTATA</sequence>
<name>A0AA39I0C3_9BILA</name>
<dbReference type="Pfam" id="PF23241">
    <property type="entry name" value="HAT_PRP39_C"/>
    <property type="match status" value="1"/>
</dbReference>
<evidence type="ECO:0008006" key="9">
    <source>
        <dbReference type="Google" id="ProtNLM"/>
    </source>
</evidence>
<dbReference type="Gene3D" id="1.25.40.10">
    <property type="entry name" value="Tetratricopeptide repeat domain"/>
    <property type="match status" value="2"/>
</dbReference>
<dbReference type="GO" id="GO:0005685">
    <property type="term" value="C:U1 snRNP"/>
    <property type="evidence" value="ECO:0007669"/>
    <property type="project" value="TreeGrafter"/>
</dbReference>
<proteinExistence type="inferred from homology"/>
<evidence type="ECO:0000313" key="8">
    <source>
        <dbReference type="Proteomes" id="UP001175271"/>
    </source>
</evidence>
<evidence type="ECO:0000256" key="5">
    <source>
        <dbReference type="ARBA" id="ARBA00023242"/>
    </source>
</evidence>
<dbReference type="FunFam" id="1.25.40.10:FF:000091">
    <property type="entry name" value="Pre-mRNA-processing factor 39"/>
    <property type="match status" value="1"/>
</dbReference>
<reference evidence="7" key="1">
    <citation type="submission" date="2023-06" db="EMBL/GenBank/DDBJ databases">
        <title>Genomic analysis of the entomopathogenic nematode Steinernema hermaphroditum.</title>
        <authorList>
            <person name="Schwarz E.M."/>
            <person name="Heppert J.K."/>
            <person name="Baniya A."/>
            <person name="Schwartz H.T."/>
            <person name="Tan C.-H."/>
            <person name="Antoshechkin I."/>
            <person name="Sternberg P.W."/>
            <person name="Goodrich-Blair H."/>
            <person name="Dillman A.R."/>
        </authorList>
    </citation>
    <scope>NUCLEOTIDE SEQUENCE</scope>
    <source>
        <strain evidence="7">PS9179</strain>
        <tissue evidence="7">Whole animal</tissue>
    </source>
</reference>
<dbReference type="InterPro" id="IPR059164">
    <property type="entry name" value="HAT_PRP39_C"/>
</dbReference>
<dbReference type="EMBL" id="JAUCMV010000003">
    <property type="protein sequence ID" value="KAK0414238.1"/>
    <property type="molecule type" value="Genomic_DNA"/>
</dbReference>
<dbReference type="PANTHER" id="PTHR17204:SF5">
    <property type="entry name" value="PRE-MRNA-PROCESSING FACTOR 39"/>
    <property type="match status" value="1"/>
</dbReference>
<dbReference type="GO" id="GO:0000243">
    <property type="term" value="C:commitment complex"/>
    <property type="evidence" value="ECO:0007669"/>
    <property type="project" value="TreeGrafter"/>
</dbReference>
<dbReference type="SUPFAM" id="SSF48452">
    <property type="entry name" value="TPR-like"/>
    <property type="match status" value="2"/>
</dbReference>
<dbReference type="Pfam" id="PF23240">
    <property type="entry name" value="HAT_PRP39_N"/>
    <property type="match status" value="1"/>
</dbReference>
<comment type="subcellular location">
    <subcellularLocation>
        <location evidence="1">Nucleus</location>
    </subcellularLocation>
</comment>
<organism evidence="7 8">
    <name type="scientific">Steinernema hermaphroditum</name>
    <dbReference type="NCBI Taxonomy" id="289476"/>
    <lineage>
        <taxon>Eukaryota</taxon>
        <taxon>Metazoa</taxon>
        <taxon>Ecdysozoa</taxon>
        <taxon>Nematoda</taxon>
        <taxon>Chromadorea</taxon>
        <taxon>Rhabditida</taxon>
        <taxon>Tylenchina</taxon>
        <taxon>Panagrolaimomorpha</taxon>
        <taxon>Strongyloidoidea</taxon>
        <taxon>Steinernematidae</taxon>
        <taxon>Steinernema</taxon>
    </lineage>
</organism>
<keyword evidence="4" id="KW-0508">mRNA splicing</keyword>
<protein>
    <recommendedName>
        <fullName evidence="9">Suppressor of forked domain-containing protein</fullName>
    </recommendedName>
</protein>
<evidence type="ECO:0000256" key="4">
    <source>
        <dbReference type="ARBA" id="ARBA00023187"/>
    </source>
</evidence>
<evidence type="ECO:0000256" key="6">
    <source>
        <dbReference type="ARBA" id="ARBA00038019"/>
    </source>
</evidence>
<evidence type="ECO:0000313" key="7">
    <source>
        <dbReference type="EMBL" id="KAK0414238.1"/>
    </source>
</evidence>
<keyword evidence="3" id="KW-0677">Repeat</keyword>
<accession>A0AA39I0C3</accession>
<keyword evidence="2" id="KW-0507">mRNA processing</keyword>
<dbReference type="SMART" id="SM00386">
    <property type="entry name" value="HAT"/>
    <property type="match status" value="7"/>
</dbReference>
<dbReference type="GO" id="GO:0071004">
    <property type="term" value="C:U2-type prespliceosome"/>
    <property type="evidence" value="ECO:0007669"/>
    <property type="project" value="TreeGrafter"/>
</dbReference>
<evidence type="ECO:0000256" key="1">
    <source>
        <dbReference type="ARBA" id="ARBA00004123"/>
    </source>
</evidence>
<keyword evidence="5" id="KW-0539">Nucleus</keyword>
<dbReference type="Proteomes" id="UP001175271">
    <property type="component" value="Unassembled WGS sequence"/>
</dbReference>
<dbReference type="InterPro" id="IPR003107">
    <property type="entry name" value="HAT"/>
</dbReference>
<evidence type="ECO:0000256" key="2">
    <source>
        <dbReference type="ARBA" id="ARBA00022664"/>
    </source>
</evidence>
<keyword evidence="8" id="KW-1185">Reference proteome</keyword>
<dbReference type="AlphaFoldDB" id="A0AA39I0C3"/>
<dbReference type="GO" id="GO:0000395">
    <property type="term" value="P:mRNA 5'-splice site recognition"/>
    <property type="evidence" value="ECO:0007669"/>
    <property type="project" value="TreeGrafter"/>
</dbReference>
<dbReference type="PANTHER" id="PTHR17204">
    <property type="entry name" value="PRE-MRNA PROCESSING PROTEIN PRP39-RELATED"/>
    <property type="match status" value="1"/>
</dbReference>
<dbReference type="InterPro" id="IPR011990">
    <property type="entry name" value="TPR-like_helical_dom_sf"/>
</dbReference>